<dbReference type="WBParaSite" id="Csp11.Scaffold630.g19879.t1">
    <property type="protein sequence ID" value="Csp11.Scaffold630.g19879.t1"/>
    <property type="gene ID" value="Csp11.Scaffold630.g19879"/>
</dbReference>
<reference evidence="3" key="1">
    <citation type="submission" date="2016-11" db="UniProtKB">
        <authorList>
            <consortium name="WormBaseParasite"/>
        </authorList>
    </citation>
    <scope>IDENTIFICATION</scope>
</reference>
<sequence>MRRIGNQTTEFIAFIFFSEFALSKVEADYFSNVEEQLKKLDENCTNSSFIINVVDPLSIAAETTLFGGTVKFVNSDTVGSKIIYLKVC</sequence>
<evidence type="ECO:0000313" key="2">
    <source>
        <dbReference type="Proteomes" id="UP000095282"/>
    </source>
</evidence>
<evidence type="ECO:0000313" key="3">
    <source>
        <dbReference type="WBParaSite" id="Csp11.Scaffold630.g19879.t1"/>
    </source>
</evidence>
<organism evidence="2 3">
    <name type="scientific">Caenorhabditis tropicalis</name>
    <dbReference type="NCBI Taxonomy" id="1561998"/>
    <lineage>
        <taxon>Eukaryota</taxon>
        <taxon>Metazoa</taxon>
        <taxon>Ecdysozoa</taxon>
        <taxon>Nematoda</taxon>
        <taxon>Chromadorea</taxon>
        <taxon>Rhabditida</taxon>
        <taxon>Rhabditina</taxon>
        <taxon>Rhabditomorpha</taxon>
        <taxon>Rhabditoidea</taxon>
        <taxon>Rhabditidae</taxon>
        <taxon>Peloderinae</taxon>
        <taxon>Caenorhabditis</taxon>
    </lineage>
</organism>
<evidence type="ECO:0000256" key="1">
    <source>
        <dbReference type="SAM" id="SignalP"/>
    </source>
</evidence>
<feature type="signal peptide" evidence="1">
    <location>
        <begin position="1"/>
        <end position="27"/>
    </location>
</feature>
<dbReference type="AlphaFoldDB" id="A0A1I7UVX0"/>
<proteinExistence type="predicted"/>
<keyword evidence="2" id="KW-1185">Reference proteome</keyword>
<keyword evidence="1" id="KW-0732">Signal</keyword>
<dbReference type="Proteomes" id="UP000095282">
    <property type="component" value="Unplaced"/>
</dbReference>
<name>A0A1I7UVX0_9PELO</name>
<feature type="chain" id="PRO_5009309452" evidence="1">
    <location>
        <begin position="28"/>
        <end position="88"/>
    </location>
</feature>
<accession>A0A1I7UVX0</accession>
<protein>
    <submittedName>
        <fullName evidence="3">Uncharacterized protein</fullName>
    </submittedName>
</protein>